<dbReference type="SUPFAM" id="SSF69279">
    <property type="entry name" value="Phage tail proteins"/>
    <property type="match status" value="1"/>
</dbReference>
<evidence type="ECO:0008006" key="3">
    <source>
        <dbReference type="Google" id="ProtNLM"/>
    </source>
</evidence>
<dbReference type="Proteomes" id="UP000256838">
    <property type="component" value="Unassembled WGS sequence"/>
</dbReference>
<evidence type="ECO:0000313" key="2">
    <source>
        <dbReference type="Proteomes" id="UP000256838"/>
    </source>
</evidence>
<protein>
    <recommendedName>
        <fullName evidence="3">Phage late control D family protein</fullName>
    </recommendedName>
</protein>
<sequence length="351" mass="38626">MSEPSLKGAAYSLVRNHKAIGLDVESIRVTHEVSTPTMFEFVVPVQSIRNPWSAMQLENMRPGDEISIALGRGSVKPMVTGDVTLLWPQVNADPGQRSKITVAGFDRMERLRFGAHTRTFVEYSDLSIMREVARTAGLSNVRMQGRPGKPLPYVLQNDESDYDFLIRRCAECDYEMLMQDTTLVFRPSAQGLGEIKALQYYKDFDRVSLKLSVPRRGSSVTVTGYDLRSGEKFEGRANGSAGQQRIAGSTTGYAAAGSVLPQSPIGFSRPDITDRDAAQDYAEAQYARGTSAFITGTVGLFRGDETLTAGTNVELLGLGGDFDGLYYISKSTHLYEQGAYQTELEVRRNGI</sequence>
<gene>
    <name evidence="1" type="ORF">DWV00_19120</name>
</gene>
<dbReference type="EMBL" id="QRGA01000010">
    <property type="protein sequence ID" value="RDU97343.1"/>
    <property type="molecule type" value="Genomic_DNA"/>
</dbReference>
<name>A0A3D8JW26_9BURK</name>
<organism evidence="1 2">
    <name type="scientific">Trinickia dinghuensis</name>
    <dbReference type="NCBI Taxonomy" id="2291023"/>
    <lineage>
        <taxon>Bacteria</taxon>
        <taxon>Pseudomonadati</taxon>
        <taxon>Pseudomonadota</taxon>
        <taxon>Betaproteobacteria</taxon>
        <taxon>Burkholderiales</taxon>
        <taxon>Burkholderiaceae</taxon>
        <taxon>Trinickia</taxon>
    </lineage>
</organism>
<dbReference type="Pfam" id="PF05954">
    <property type="entry name" value="Phage_GPD"/>
    <property type="match status" value="1"/>
</dbReference>
<proteinExistence type="predicted"/>
<evidence type="ECO:0000313" key="1">
    <source>
        <dbReference type="EMBL" id="RDU97343.1"/>
    </source>
</evidence>
<dbReference type="RefSeq" id="WP_115535154.1">
    <property type="nucleotide sequence ID" value="NZ_QRGA01000010.1"/>
</dbReference>
<dbReference type="Gene3D" id="3.55.50.10">
    <property type="entry name" value="Baseplate protein-like domains"/>
    <property type="match status" value="1"/>
</dbReference>
<dbReference type="AlphaFoldDB" id="A0A3D8JW26"/>
<dbReference type="OrthoDB" id="1907165at2"/>
<comment type="caution">
    <text evidence="1">The sequence shown here is derived from an EMBL/GenBank/DDBJ whole genome shotgun (WGS) entry which is preliminary data.</text>
</comment>
<keyword evidence="2" id="KW-1185">Reference proteome</keyword>
<accession>A0A3D8JW26</accession>
<reference evidence="1 2" key="1">
    <citation type="submission" date="2018-08" db="EMBL/GenBank/DDBJ databases">
        <title>Paraburkholderia sp. DHOM06 isolated from forest soil.</title>
        <authorList>
            <person name="Gao Z.-H."/>
            <person name="Qiu L.-H."/>
        </authorList>
    </citation>
    <scope>NUCLEOTIDE SEQUENCE [LARGE SCALE GENOMIC DNA]</scope>
    <source>
        <strain evidence="1 2">DHOM06</strain>
    </source>
</reference>